<organism evidence="1 2">
    <name type="scientific">Butyricimonas faecalis</name>
    <dbReference type="NCBI Taxonomy" id="2093856"/>
    <lineage>
        <taxon>Bacteria</taxon>
        <taxon>Pseudomonadati</taxon>
        <taxon>Bacteroidota</taxon>
        <taxon>Bacteroidia</taxon>
        <taxon>Bacteroidales</taxon>
        <taxon>Odoribacteraceae</taxon>
        <taxon>Butyricimonas</taxon>
    </lineage>
</organism>
<evidence type="ECO:0000313" key="2">
    <source>
        <dbReference type="Proteomes" id="UP000270673"/>
    </source>
</evidence>
<dbReference type="EMBL" id="CP032819">
    <property type="protein sequence ID" value="AZS30589.1"/>
    <property type="molecule type" value="Genomic_DNA"/>
</dbReference>
<dbReference type="OrthoDB" id="9902653at2"/>
<dbReference type="RefSeq" id="WP_106481241.1">
    <property type="nucleotide sequence ID" value="NZ_CP032819.1"/>
</dbReference>
<evidence type="ECO:0000313" key="1">
    <source>
        <dbReference type="EMBL" id="AZS30589.1"/>
    </source>
</evidence>
<dbReference type="KEGG" id="buy:D8S85_14230"/>
<dbReference type="Proteomes" id="UP000270673">
    <property type="component" value="Chromosome"/>
</dbReference>
<dbReference type="AlphaFoldDB" id="A0A3Q9IPB5"/>
<protein>
    <submittedName>
        <fullName evidence="1">Uncharacterized protein</fullName>
    </submittedName>
</protein>
<reference evidence="1 2" key="1">
    <citation type="submission" date="2018-10" db="EMBL/GenBank/DDBJ databases">
        <title>Butyricimonas faecalis sp. nov., isolated from human faeces and emended description of the genus Butyricimonas.</title>
        <authorList>
            <person name="Le Roy T."/>
            <person name="Van der Smissen P."/>
            <person name="Paquot A."/>
            <person name="Delzenne N."/>
            <person name="Muccioli G."/>
            <person name="Collet J.-F."/>
            <person name="Cani P.D."/>
        </authorList>
    </citation>
    <scope>NUCLEOTIDE SEQUENCE [LARGE SCALE GENOMIC DNA]</scope>
    <source>
        <strain evidence="1 2">H184</strain>
    </source>
</reference>
<sequence length="187" mass="21683">MGKSMYKLFVLFISLFLTSLISSAQEKRCITEIYSVEKSQSKSYVRELELYLKSKGLYDNKKSRETITSSIKEIKKKLQIGNIDFTRGNIFIVELLGGKIYEDPEEWCEGFGIIEIGFSTEQQAVDIFKKAKMASQKYTMNIPIYRPPFRCVRVGKSVLFVYSINVNMDKYLDLVESWQPLKCESPF</sequence>
<name>A0A3Q9IPB5_9BACT</name>
<accession>A0A3Q9IPB5</accession>
<keyword evidence="2" id="KW-1185">Reference proteome</keyword>
<gene>
    <name evidence="1" type="ORF">D8S85_14230</name>
</gene>
<proteinExistence type="predicted"/>